<evidence type="ECO:0000256" key="7">
    <source>
        <dbReference type="SAM" id="Phobius"/>
    </source>
</evidence>
<accession>A0ABR0JLY9</accession>
<feature type="transmembrane region" description="Helical" evidence="7">
    <location>
        <begin position="233"/>
        <end position="254"/>
    </location>
</feature>
<evidence type="ECO:0000256" key="6">
    <source>
        <dbReference type="SAM" id="MobiDB-lite"/>
    </source>
</evidence>
<evidence type="ECO:0000256" key="5">
    <source>
        <dbReference type="ARBA" id="ARBA00023136"/>
    </source>
</evidence>
<dbReference type="PANTHER" id="PTHR23501">
    <property type="entry name" value="MAJOR FACILITATOR SUPERFAMILY"/>
    <property type="match status" value="1"/>
</dbReference>
<dbReference type="CDD" id="cd17502">
    <property type="entry name" value="MFS_Azr1_MDR_like"/>
    <property type="match status" value="1"/>
</dbReference>
<feature type="transmembrane region" description="Helical" evidence="7">
    <location>
        <begin position="546"/>
        <end position="564"/>
    </location>
</feature>
<feature type="transmembrane region" description="Helical" evidence="7">
    <location>
        <begin position="405"/>
        <end position="422"/>
    </location>
</feature>
<evidence type="ECO:0000259" key="8">
    <source>
        <dbReference type="PROSITE" id="PS50850"/>
    </source>
</evidence>
<feature type="transmembrane region" description="Helical" evidence="7">
    <location>
        <begin position="113"/>
        <end position="131"/>
    </location>
</feature>
<proteinExistence type="inferred from homology"/>
<keyword evidence="10" id="KW-1185">Reference proteome</keyword>
<dbReference type="PANTHER" id="PTHR23501:SF102">
    <property type="entry name" value="DRUG TRANSPORTER, PUTATIVE (AFU_ORTHOLOGUE AFUA_3G08530)-RELATED"/>
    <property type="match status" value="1"/>
</dbReference>
<feature type="transmembrane region" description="Helical" evidence="7">
    <location>
        <begin position="338"/>
        <end position="358"/>
    </location>
</feature>
<feature type="region of interest" description="Disordered" evidence="6">
    <location>
        <begin position="1"/>
        <end position="64"/>
    </location>
</feature>
<keyword evidence="3 7" id="KW-0812">Transmembrane</keyword>
<gene>
    <name evidence="9" type="ORF">LTR69_002131</name>
</gene>
<protein>
    <recommendedName>
        <fullName evidence="8">Major facilitator superfamily (MFS) profile domain-containing protein</fullName>
    </recommendedName>
</protein>
<name>A0ABR0JLY9_9EURO</name>
<dbReference type="Proteomes" id="UP001345691">
    <property type="component" value="Unassembled WGS sequence"/>
</dbReference>
<dbReference type="SUPFAM" id="SSF103473">
    <property type="entry name" value="MFS general substrate transporter"/>
    <property type="match status" value="1"/>
</dbReference>
<keyword evidence="4 7" id="KW-1133">Transmembrane helix</keyword>
<dbReference type="Gene3D" id="1.20.1250.20">
    <property type="entry name" value="MFS general substrate transporter like domains"/>
    <property type="match status" value="1"/>
</dbReference>
<feature type="transmembrane region" description="Helical" evidence="7">
    <location>
        <begin position="298"/>
        <end position="317"/>
    </location>
</feature>
<dbReference type="EMBL" id="JAVRRF010000003">
    <property type="protein sequence ID" value="KAK5066784.1"/>
    <property type="molecule type" value="Genomic_DNA"/>
</dbReference>
<organism evidence="9 10">
    <name type="scientific">Exophiala sideris</name>
    <dbReference type="NCBI Taxonomy" id="1016849"/>
    <lineage>
        <taxon>Eukaryota</taxon>
        <taxon>Fungi</taxon>
        <taxon>Dikarya</taxon>
        <taxon>Ascomycota</taxon>
        <taxon>Pezizomycotina</taxon>
        <taxon>Eurotiomycetes</taxon>
        <taxon>Chaetothyriomycetidae</taxon>
        <taxon>Chaetothyriales</taxon>
        <taxon>Herpotrichiellaceae</taxon>
        <taxon>Exophiala</taxon>
    </lineage>
</organism>
<feature type="transmembrane region" description="Helical" evidence="7">
    <location>
        <begin position="74"/>
        <end position="107"/>
    </location>
</feature>
<evidence type="ECO:0000256" key="2">
    <source>
        <dbReference type="ARBA" id="ARBA00007520"/>
    </source>
</evidence>
<dbReference type="PROSITE" id="PS50850">
    <property type="entry name" value="MFS"/>
    <property type="match status" value="1"/>
</dbReference>
<feature type="transmembrane region" description="Helical" evidence="7">
    <location>
        <begin position="201"/>
        <end position="221"/>
    </location>
</feature>
<feature type="region of interest" description="Disordered" evidence="6">
    <location>
        <begin position="590"/>
        <end position="609"/>
    </location>
</feature>
<reference evidence="9 10" key="1">
    <citation type="submission" date="2023-08" db="EMBL/GenBank/DDBJ databases">
        <title>Black Yeasts Isolated from many extreme environments.</title>
        <authorList>
            <person name="Coleine C."/>
            <person name="Stajich J.E."/>
            <person name="Selbmann L."/>
        </authorList>
    </citation>
    <scope>NUCLEOTIDE SEQUENCE [LARGE SCALE GENOMIC DNA]</scope>
    <source>
        <strain evidence="9 10">CCFEE 6328</strain>
    </source>
</reference>
<feature type="transmembrane region" description="Helical" evidence="7">
    <location>
        <begin position="428"/>
        <end position="450"/>
    </location>
</feature>
<dbReference type="InterPro" id="IPR011701">
    <property type="entry name" value="MFS"/>
</dbReference>
<feature type="transmembrane region" description="Helical" evidence="7">
    <location>
        <begin position="172"/>
        <end position="194"/>
    </location>
</feature>
<feature type="domain" description="Major facilitator superfamily (MFS) profile" evidence="8">
    <location>
        <begin position="77"/>
        <end position="568"/>
    </location>
</feature>
<comment type="subcellular location">
    <subcellularLocation>
        <location evidence="1">Membrane</location>
        <topology evidence="1">Multi-pass membrane protein</topology>
    </subcellularLocation>
</comment>
<dbReference type="InterPro" id="IPR036259">
    <property type="entry name" value="MFS_trans_sf"/>
</dbReference>
<dbReference type="PRINTS" id="PR01036">
    <property type="entry name" value="TCRTETB"/>
</dbReference>
<evidence type="ECO:0000256" key="4">
    <source>
        <dbReference type="ARBA" id="ARBA00022989"/>
    </source>
</evidence>
<keyword evidence="5 7" id="KW-0472">Membrane</keyword>
<dbReference type="Pfam" id="PF07690">
    <property type="entry name" value="MFS_1"/>
    <property type="match status" value="1"/>
</dbReference>
<feature type="compositionally biased region" description="Low complexity" evidence="6">
    <location>
        <begin position="18"/>
        <end position="39"/>
    </location>
</feature>
<dbReference type="Gene3D" id="1.20.1720.10">
    <property type="entry name" value="Multidrug resistance protein D"/>
    <property type="match status" value="1"/>
</dbReference>
<feature type="transmembrane region" description="Helical" evidence="7">
    <location>
        <begin position="266"/>
        <end position="286"/>
    </location>
</feature>
<evidence type="ECO:0000313" key="9">
    <source>
        <dbReference type="EMBL" id="KAK5066784.1"/>
    </source>
</evidence>
<feature type="transmembrane region" description="Helical" evidence="7">
    <location>
        <begin position="462"/>
        <end position="488"/>
    </location>
</feature>
<evidence type="ECO:0000313" key="10">
    <source>
        <dbReference type="Proteomes" id="UP001345691"/>
    </source>
</evidence>
<evidence type="ECO:0000256" key="1">
    <source>
        <dbReference type="ARBA" id="ARBA00004141"/>
    </source>
</evidence>
<sequence>MANEAQRTLEAAGEGLQAEDAVPANPAAAQAEEPSQRSATQADGASSDTPIDQLPKNELTRQESRADQFSKGRIAIIMFSLCMALFLAALDVTIITTALPTIAAHFHASTSDYTWVGSAYLLANAASGPLWGKLSDIWGRKPMIMLANVVFMVGSLIAAISNSIGMLIGGRVIQGIGGGGLVVLVNICIADLFSMRDRPKWYSLVGMVWAIASGVGPVVGGGFTEGVSWRWCFYINLPLDGLSLVLLTFFLKLETPKTPFWAGVKAIDWLGVLAIIGGVVMFLFGMESGGVAHPWDSAYTLCLIIFGAVTIVLFFIIEWKVAKYPVIPLRLFRDPSNLAALGVCFIHGFVFIAGNYYLPIYFQAVIGATPLLSGVYLFALVLSSSLGAATVGIFIKKTGRYREPIWFGLIMMTLGTGLFIDLGPSANWAKIIIFQIICGIGVGPNFQSPLIALQSHVKGHDIAVATATFGFIRNMATSISVVLGGVVLNNELAKKNAELRQVLGPQLAGELTSSSFGATTSLVQSLKGVQRQAVNVAYTSSLQKMWIFYTAFAAFGIFISLFITRKELSKQHEKAVTGIAEQERVRQLELADRKARRGTIEPDTEKGRQ</sequence>
<feature type="compositionally biased region" description="Polar residues" evidence="6">
    <location>
        <begin position="40"/>
        <end position="50"/>
    </location>
</feature>
<dbReference type="InterPro" id="IPR020846">
    <property type="entry name" value="MFS_dom"/>
</dbReference>
<comment type="caution">
    <text evidence="9">The sequence shown here is derived from an EMBL/GenBank/DDBJ whole genome shotgun (WGS) entry which is preliminary data.</text>
</comment>
<comment type="similarity">
    <text evidence="2">Belongs to the major facilitator superfamily. TCR/Tet family.</text>
</comment>
<feature type="transmembrane region" description="Helical" evidence="7">
    <location>
        <begin position="143"/>
        <end position="160"/>
    </location>
</feature>
<evidence type="ECO:0000256" key="3">
    <source>
        <dbReference type="ARBA" id="ARBA00022692"/>
    </source>
</evidence>
<feature type="transmembrane region" description="Helical" evidence="7">
    <location>
        <begin position="370"/>
        <end position="393"/>
    </location>
</feature>